<feature type="transmembrane region" description="Helical" evidence="2">
    <location>
        <begin position="117"/>
        <end position="139"/>
    </location>
</feature>
<keyword evidence="2" id="KW-0472">Membrane</keyword>
<organism evidence="3 4">
    <name type="scientific">Exidia glandulosa HHB12029</name>
    <dbReference type="NCBI Taxonomy" id="1314781"/>
    <lineage>
        <taxon>Eukaryota</taxon>
        <taxon>Fungi</taxon>
        <taxon>Dikarya</taxon>
        <taxon>Basidiomycota</taxon>
        <taxon>Agaricomycotina</taxon>
        <taxon>Agaricomycetes</taxon>
        <taxon>Auriculariales</taxon>
        <taxon>Exidiaceae</taxon>
        <taxon>Exidia</taxon>
    </lineage>
</organism>
<evidence type="ECO:0000256" key="1">
    <source>
        <dbReference type="SAM" id="MobiDB-lite"/>
    </source>
</evidence>
<dbReference type="EMBL" id="KV426171">
    <property type="protein sequence ID" value="KZV85944.1"/>
    <property type="molecule type" value="Genomic_DNA"/>
</dbReference>
<feature type="transmembrane region" description="Helical" evidence="2">
    <location>
        <begin position="195"/>
        <end position="215"/>
    </location>
</feature>
<evidence type="ECO:0000313" key="4">
    <source>
        <dbReference type="Proteomes" id="UP000077266"/>
    </source>
</evidence>
<feature type="transmembrane region" description="Helical" evidence="2">
    <location>
        <begin position="75"/>
        <end position="97"/>
    </location>
</feature>
<dbReference type="OrthoDB" id="2640035at2759"/>
<accession>A0A165E2U1</accession>
<proteinExistence type="predicted"/>
<evidence type="ECO:0000313" key="3">
    <source>
        <dbReference type="EMBL" id="KZV85944.1"/>
    </source>
</evidence>
<dbReference type="AlphaFoldDB" id="A0A165E2U1"/>
<keyword evidence="2" id="KW-1133">Transmembrane helix</keyword>
<name>A0A165E2U1_EXIGL</name>
<keyword evidence="4" id="KW-1185">Reference proteome</keyword>
<feature type="transmembrane region" description="Helical" evidence="2">
    <location>
        <begin position="15"/>
        <end position="33"/>
    </location>
</feature>
<feature type="region of interest" description="Disordered" evidence="1">
    <location>
        <begin position="226"/>
        <end position="246"/>
    </location>
</feature>
<feature type="compositionally biased region" description="Basic and acidic residues" evidence="1">
    <location>
        <begin position="226"/>
        <end position="237"/>
    </location>
</feature>
<protein>
    <submittedName>
        <fullName evidence="3">Uncharacterized protein</fullName>
    </submittedName>
</protein>
<sequence length="246" mass="27214">MPPHWQNTYPQHWPAFLRVMIQILFAVLCMVAFGSRSLERRWNWDPDSGTRSAKKSSDPTNVATKRTDPDYMERISVRVGILTIIASSLLSTAVTFLTSDPPSGSLIQYQTPSTQRYLWVTVGLLLSGIIAGSSVMYMLSTYTRDWGVRVAMSTRGRVWCGLILLSYPFFVIFIAIATSTIGFTKAALQSEDPSVRIGAVLINAVSLSLLVPLVWRSIPPEWLSERGKHATGEKPQADGDYNGNAG</sequence>
<gene>
    <name evidence="3" type="ORF">EXIGLDRAFT_841119</name>
</gene>
<feature type="transmembrane region" description="Helical" evidence="2">
    <location>
        <begin position="159"/>
        <end position="183"/>
    </location>
</feature>
<keyword evidence="2" id="KW-0812">Transmembrane</keyword>
<reference evidence="3 4" key="1">
    <citation type="journal article" date="2016" name="Mol. Biol. Evol.">
        <title>Comparative Genomics of Early-Diverging Mushroom-Forming Fungi Provides Insights into the Origins of Lignocellulose Decay Capabilities.</title>
        <authorList>
            <person name="Nagy L.G."/>
            <person name="Riley R."/>
            <person name="Tritt A."/>
            <person name="Adam C."/>
            <person name="Daum C."/>
            <person name="Floudas D."/>
            <person name="Sun H."/>
            <person name="Yadav J.S."/>
            <person name="Pangilinan J."/>
            <person name="Larsson K.H."/>
            <person name="Matsuura K."/>
            <person name="Barry K."/>
            <person name="Labutti K."/>
            <person name="Kuo R."/>
            <person name="Ohm R.A."/>
            <person name="Bhattacharya S.S."/>
            <person name="Shirouzu T."/>
            <person name="Yoshinaga Y."/>
            <person name="Martin F.M."/>
            <person name="Grigoriev I.V."/>
            <person name="Hibbett D.S."/>
        </authorList>
    </citation>
    <scope>NUCLEOTIDE SEQUENCE [LARGE SCALE GENOMIC DNA]</scope>
    <source>
        <strain evidence="3 4">HHB12029</strain>
    </source>
</reference>
<feature type="region of interest" description="Disordered" evidence="1">
    <location>
        <begin position="46"/>
        <end position="66"/>
    </location>
</feature>
<evidence type="ECO:0000256" key="2">
    <source>
        <dbReference type="SAM" id="Phobius"/>
    </source>
</evidence>
<dbReference type="InParanoid" id="A0A165E2U1"/>
<dbReference type="Proteomes" id="UP000077266">
    <property type="component" value="Unassembled WGS sequence"/>
</dbReference>